<keyword evidence="12" id="KW-1185">Reference proteome</keyword>
<dbReference type="InterPro" id="IPR041588">
    <property type="entry name" value="Integrase_H2C2"/>
</dbReference>
<dbReference type="InterPro" id="IPR021109">
    <property type="entry name" value="Peptidase_aspartic_dom_sf"/>
</dbReference>
<dbReference type="FunFam" id="3.10.20.370:FF:000001">
    <property type="entry name" value="Retrovirus-related Pol polyprotein from transposon 17.6-like protein"/>
    <property type="match status" value="1"/>
</dbReference>
<dbReference type="Gene3D" id="4.10.60.10">
    <property type="entry name" value="Zinc finger, CCHC-type"/>
    <property type="match status" value="1"/>
</dbReference>
<dbReference type="SUPFAM" id="SSF57756">
    <property type="entry name" value="Retrovirus zinc finger-like domains"/>
    <property type="match status" value="1"/>
</dbReference>
<evidence type="ECO:0000256" key="7">
    <source>
        <dbReference type="PROSITE-ProRule" id="PRU00047"/>
    </source>
</evidence>
<organism evidence="11 12">
    <name type="scientific">Actinidia rufa</name>
    <dbReference type="NCBI Taxonomy" id="165716"/>
    <lineage>
        <taxon>Eukaryota</taxon>
        <taxon>Viridiplantae</taxon>
        <taxon>Streptophyta</taxon>
        <taxon>Embryophyta</taxon>
        <taxon>Tracheophyta</taxon>
        <taxon>Spermatophyta</taxon>
        <taxon>Magnoliopsida</taxon>
        <taxon>eudicotyledons</taxon>
        <taxon>Gunneridae</taxon>
        <taxon>Pentapetalae</taxon>
        <taxon>asterids</taxon>
        <taxon>Ericales</taxon>
        <taxon>Actinidiaceae</taxon>
        <taxon>Actinidia</taxon>
    </lineage>
</organism>
<accession>A0A7J0FZY7</accession>
<feature type="domain" description="CCHC-type" evidence="9">
    <location>
        <begin position="253"/>
        <end position="267"/>
    </location>
</feature>
<feature type="compositionally biased region" description="Low complexity" evidence="8">
    <location>
        <begin position="199"/>
        <end position="218"/>
    </location>
</feature>
<evidence type="ECO:0000256" key="1">
    <source>
        <dbReference type="ARBA" id="ARBA00022679"/>
    </source>
</evidence>
<dbReference type="InterPro" id="IPR043502">
    <property type="entry name" value="DNA/RNA_pol_sf"/>
</dbReference>
<evidence type="ECO:0000256" key="6">
    <source>
        <dbReference type="ARBA" id="ARBA00022918"/>
    </source>
</evidence>
<dbReference type="Gene3D" id="3.30.420.10">
    <property type="entry name" value="Ribonuclease H-like superfamily/Ribonuclease H"/>
    <property type="match status" value="1"/>
</dbReference>
<dbReference type="GO" id="GO:0015074">
    <property type="term" value="P:DNA integration"/>
    <property type="evidence" value="ECO:0007669"/>
    <property type="project" value="InterPro"/>
</dbReference>
<keyword evidence="7" id="KW-0479">Metal-binding</keyword>
<dbReference type="Gene3D" id="2.40.70.10">
    <property type="entry name" value="Acid Proteases"/>
    <property type="match status" value="1"/>
</dbReference>
<keyword evidence="7" id="KW-0862">Zinc</keyword>
<dbReference type="OrthoDB" id="111931at2759"/>
<dbReference type="InterPro" id="IPR012337">
    <property type="entry name" value="RNaseH-like_sf"/>
</dbReference>
<gene>
    <name evidence="11" type="ORF">Acr_16g0001220</name>
</gene>
<dbReference type="InterPro" id="IPR001584">
    <property type="entry name" value="Integrase_cat-core"/>
</dbReference>
<dbReference type="Pfam" id="PF17917">
    <property type="entry name" value="RT_RNaseH"/>
    <property type="match status" value="1"/>
</dbReference>
<dbReference type="PROSITE" id="PS50994">
    <property type="entry name" value="INTEGRASE"/>
    <property type="match status" value="1"/>
</dbReference>
<evidence type="ECO:0000313" key="12">
    <source>
        <dbReference type="Proteomes" id="UP000585474"/>
    </source>
</evidence>
<keyword evidence="2" id="KW-0548">Nucleotidyltransferase</keyword>
<feature type="region of interest" description="Disordered" evidence="8">
    <location>
        <begin position="193"/>
        <end position="223"/>
    </location>
</feature>
<keyword evidence="5" id="KW-0378">Hydrolase</keyword>
<dbReference type="Pfam" id="PF03732">
    <property type="entry name" value="Retrotrans_gag"/>
    <property type="match status" value="1"/>
</dbReference>
<evidence type="ECO:0008006" key="13">
    <source>
        <dbReference type="Google" id="ProtNLM"/>
    </source>
</evidence>
<dbReference type="Pfam" id="PF08284">
    <property type="entry name" value="RVP_2"/>
    <property type="match status" value="1"/>
</dbReference>
<dbReference type="Pfam" id="PF17921">
    <property type="entry name" value="Integrase_H2C2"/>
    <property type="match status" value="1"/>
</dbReference>
<dbReference type="InterPro" id="IPR005162">
    <property type="entry name" value="Retrotrans_gag_dom"/>
</dbReference>
<dbReference type="InterPro" id="IPR036875">
    <property type="entry name" value="Znf_CCHC_sf"/>
</dbReference>
<dbReference type="InterPro" id="IPR001878">
    <property type="entry name" value="Znf_CCHC"/>
</dbReference>
<keyword evidence="3" id="KW-0540">Nuclease</keyword>
<reference evidence="11 12" key="1">
    <citation type="submission" date="2019-07" db="EMBL/GenBank/DDBJ databases">
        <title>De Novo Assembly of kiwifruit Actinidia rufa.</title>
        <authorList>
            <person name="Sugita-Konishi S."/>
            <person name="Sato K."/>
            <person name="Mori E."/>
            <person name="Abe Y."/>
            <person name="Kisaki G."/>
            <person name="Hamano K."/>
            <person name="Suezawa K."/>
            <person name="Otani M."/>
            <person name="Fukuda T."/>
            <person name="Manabe T."/>
            <person name="Gomi K."/>
            <person name="Tabuchi M."/>
            <person name="Akimitsu K."/>
            <person name="Kataoka I."/>
        </authorList>
    </citation>
    <scope>NUCLEOTIDE SEQUENCE [LARGE SCALE GENOMIC DNA]</scope>
    <source>
        <strain evidence="12">cv. Fuchu</strain>
    </source>
</reference>
<name>A0A7J0FZY7_9ERIC</name>
<dbReference type="SMART" id="SM00343">
    <property type="entry name" value="ZnF_C2HC"/>
    <property type="match status" value="1"/>
</dbReference>
<feature type="domain" description="Integrase catalytic" evidence="10">
    <location>
        <begin position="788"/>
        <end position="921"/>
    </location>
</feature>
<evidence type="ECO:0000256" key="8">
    <source>
        <dbReference type="SAM" id="MobiDB-lite"/>
    </source>
</evidence>
<evidence type="ECO:0000259" key="10">
    <source>
        <dbReference type="PROSITE" id="PS50994"/>
    </source>
</evidence>
<dbReference type="Gene3D" id="1.10.340.70">
    <property type="match status" value="1"/>
</dbReference>
<dbReference type="Gene3D" id="3.10.10.10">
    <property type="entry name" value="HIV Type 1 Reverse Transcriptase, subunit A, domain 1"/>
    <property type="match status" value="1"/>
</dbReference>
<dbReference type="GO" id="GO:0016787">
    <property type="term" value="F:hydrolase activity"/>
    <property type="evidence" value="ECO:0007669"/>
    <property type="project" value="UniProtKB-KW"/>
</dbReference>
<sequence>MPPRKSRGHREAAEPEDRVDCIERILEGLVQVVHDVHKNNNHDEAPQQPAMPMPGAGAMPCTTIKVFEVLPCTDEHKLVFATFMFEGAALIWWQLKKPLEPLWLWPRFLEVFNEEYFPEMVRNQKIQEFLNLKQGNMIVVVYNAKFMELSRYAPHIVSTESRKAKRFEAGLRWNIKNKVEILQLLTHQEKRIGGNVSTGQSSKRQSLGSSSGNSSAQQRNIVSQGSIRSNELPTCPTCQKKHWGECSMGSRACYGCGQEGHQIRDCPMKSKIQGAGTSASASIQQPLAERRNNQPRQVELLHLYQEIPQLPHQLCQVYFPSVVNLHAFLWIQVPRIHSVYNSCEIRVNDVSLYVNLIPLEMHGFDVILGMDWLSFYRALIDCELKRVVFNSFAHSGLIFEGVGVVPPPYLISSMKARRLIQKGSQAFLCSVVDTHVSPPTLKDIHVVREFFDVFPDELPGSLVDREIEFYIDLNPGTRPISKAPYRMSPLELKELKIQLQDLLEKGFIRPSVSPWGALVFDTSHRGLGCVLMQHGKVIAYASRQLRPHEKNYLTHDLELAAVVFALKIWRHYLYGVTCEVFTDHKSLKYLFTQKELNMRQRRWLELIKDYDVLIQYHPGKANVVADALSRKSTVNLACLVTSQVPLLDELERAEIEVVASDTNTMLTTMIAQPTLVEIVKRRQPEDPYLWKVYEEMLVNPKPDFTLQDRALRFQGRLCVPNIPEVKRQVLEKAHNTKFTMHPRGTKMYKDLKKIFWWPGMKKEIAEFVSQCLSCQQVKVEHQRPAGLFQSLPISEWKWEHITMDFVVGLPNSPRGCNAIWVIVDRLTKSAHFLPVKTTYSLSKYANLYIAEIIRLHGTPVFIVSDRDPRFTSKFWKSLQRALGTELSFSTAFHPQTDGQSERTIQTLEDMLRLCVLDFQEN</sequence>
<proteinExistence type="predicted"/>
<evidence type="ECO:0000313" key="11">
    <source>
        <dbReference type="EMBL" id="GFZ03498.1"/>
    </source>
</evidence>
<evidence type="ECO:0000256" key="5">
    <source>
        <dbReference type="ARBA" id="ARBA00022801"/>
    </source>
</evidence>
<evidence type="ECO:0000259" key="9">
    <source>
        <dbReference type="PROSITE" id="PS50158"/>
    </source>
</evidence>
<dbReference type="GO" id="GO:0004519">
    <property type="term" value="F:endonuclease activity"/>
    <property type="evidence" value="ECO:0007669"/>
    <property type="project" value="UniProtKB-KW"/>
</dbReference>
<dbReference type="EMBL" id="BJWL01000016">
    <property type="protein sequence ID" value="GFZ03498.1"/>
    <property type="molecule type" value="Genomic_DNA"/>
</dbReference>
<dbReference type="SUPFAM" id="SSF53098">
    <property type="entry name" value="Ribonuclease H-like"/>
    <property type="match status" value="1"/>
</dbReference>
<dbReference type="PANTHER" id="PTHR37984">
    <property type="entry name" value="PROTEIN CBG26694"/>
    <property type="match status" value="1"/>
</dbReference>
<dbReference type="GO" id="GO:0008270">
    <property type="term" value="F:zinc ion binding"/>
    <property type="evidence" value="ECO:0007669"/>
    <property type="project" value="UniProtKB-KW"/>
</dbReference>
<dbReference type="Gene3D" id="3.10.20.370">
    <property type="match status" value="1"/>
</dbReference>
<protein>
    <recommendedName>
        <fullName evidence="13">DNA/RNA polymerases superfamily protein</fullName>
    </recommendedName>
</protein>
<dbReference type="Pfam" id="PF00098">
    <property type="entry name" value="zf-CCHC"/>
    <property type="match status" value="1"/>
</dbReference>
<evidence type="ECO:0000256" key="3">
    <source>
        <dbReference type="ARBA" id="ARBA00022722"/>
    </source>
</evidence>
<dbReference type="Proteomes" id="UP000585474">
    <property type="component" value="Unassembled WGS sequence"/>
</dbReference>
<keyword evidence="6" id="KW-0695">RNA-directed DNA polymerase</keyword>
<dbReference type="GO" id="GO:0003964">
    <property type="term" value="F:RNA-directed DNA polymerase activity"/>
    <property type="evidence" value="ECO:0007669"/>
    <property type="project" value="UniProtKB-KW"/>
</dbReference>
<dbReference type="GO" id="GO:0003676">
    <property type="term" value="F:nucleic acid binding"/>
    <property type="evidence" value="ECO:0007669"/>
    <property type="project" value="InterPro"/>
</dbReference>
<dbReference type="CDD" id="cd09274">
    <property type="entry name" value="RNase_HI_RT_Ty3"/>
    <property type="match status" value="1"/>
</dbReference>
<dbReference type="PROSITE" id="PS50158">
    <property type="entry name" value="ZF_CCHC"/>
    <property type="match status" value="1"/>
</dbReference>
<keyword evidence="4" id="KW-0255">Endonuclease</keyword>
<dbReference type="SUPFAM" id="SSF56672">
    <property type="entry name" value="DNA/RNA polymerases"/>
    <property type="match status" value="1"/>
</dbReference>
<keyword evidence="1" id="KW-0808">Transferase</keyword>
<dbReference type="InterPro" id="IPR036397">
    <property type="entry name" value="RNaseH_sf"/>
</dbReference>
<dbReference type="AlphaFoldDB" id="A0A7J0FZY7"/>
<evidence type="ECO:0000256" key="2">
    <source>
        <dbReference type="ARBA" id="ARBA00022695"/>
    </source>
</evidence>
<dbReference type="InterPro" id="IPR050951">
    <property type="entry name" value="Retrovirus_Pol_polyprotein"/>
</dbReference>
<dbReference type="PANTHER" id="PTHR37984:SF5">
    <property type="entry name" value="PROTEIN NYNRIN-LIKE"/>
    <property type="match status" value="1"/>
</dbReference>
<comment type="caution">
    <text evidence="11">The sequence shown here is derived from an EMBL/GenBank/DDBJ whole genome shotgun (WGS) entry which is preliminary data.</text>
</comment>
<dbReference type="InterPro" id="IPR041373">
    <property type="entry name" value="RT_RNaseH"/>
</dbReference>
<keyword evidence="7" id="KW-0863">Zinc-finger</keyword>
<evidence type="ECO:0000256" key="4">
    <source>
        <dbReference type="ARBA" id="ARBA00022759"/>
    </source>
</evidence>